<accession>M6UPD3</accession>
<evidence type="ECO:0000313" key="1">
    <source>
        <dbReference type="EMBL" id="EMO42914.1"/>
    </source>
</evidence>
<gene>
    <name evidence="1" type="ORF">LEP1GSC186_0979</name>
</gene>
<organism evidence="1 2">
    <name type="scientific">Leptospira noguchii serovar Autumnalis str. ZUN142</name>
    <dbReference type="NCBI Taxonomy" id="1085540"/>
    <lineage>
        <taxon>Bacteria</taxon>
        <taxon>Pseudomonadati</taxon>
        <taxon>Spirochaetota</taxon>
        <taxon>Spirochaetia</taxon>
        <taxon>Leptospirales</taxon>
        <taxon>Leptospiraceae</taxon>
        <taxon>Leptospira</taxon>
    </lineage>
</organism>
<comment type="caution">
    <text evidence="1">The sequence shown here is derived from an EMBL/GenBank/DDBJ whole genome shotgun (WGS) entry which is preliminary data.</text>
</comment>
<reference evidence="1 2" key="1">
    <citation type="submission" date="2013-01" db="EMBL/GenBank/DDBJ databases">
        <authorList>
            <person name="Harkins D.M."/>
            <person name="Durkin A.S."/>
            <person name="Brinkac L.M."/>
            <person name="Haft D.H."/>
            <person name="Selengut J.D."/>
            <person name="Sanka R."/>
            <person name="DePew J."/>
            <person name="Purushe J."/>
            <person name="Matthias M.A."/>
            <person name="Vinetz J.M."/>
            <person name="Sutton G.G."/>
            <person name="Nierman W.C."/>
            <person name="Fouts D.E."/>
        </authorList>
    </citation>
    <scope>NUCLEOTIDE SEQUENCE [LARGE SCALE GENOMIC DNA]</scope>
    <source>
        <strain evidence="1 2">ZUN142</strain>
    </source>
</reference>
<protein>
    <submittedName>
        <fullName evidence="1">Uncharacterized protein</fullName>
    </submittedName>
</protein>
<evidence type="ECO:0000313" key="2">
    <source>
        <dbReference type="Proteomes" id="UP000012153"/>
    </source>
</evidence>
<dbReference type="AlphaFoldDB" id="M6UPD3"/>
<proteinExistence type="predicted"/>
<dbReference type="EMBL" id="AHOP02000004">
    <property type="protein sequence ID" value="EMO42914.1"/>
    <property type="molecule type" value="Genomic_DNA"/>
</dbReference>
<sequence>MGGIHFSEFVFLPFSDSIYFYGKKLFCFATRNYIIKYSIVYVSIT</sequence>
<dbReference type="Proteomes" id="UP000012153">
    <property type="component" value="Unassembled WGS sequence"/>
</dbReference>
<name>M6UPD3_9LEPT</name>